<evidence type="ECO:0000313" key="3">
    <source>
        <dbReference type="Proteomes" id="UP000290288"/>
    </source>
</evidence>
<dbReference type="AlphaFoldDB" id="A0A4Q2D7R6"/>
<proteinExistence type="predicted"/>
<dbReference type="PANTHER" id="PTHR38049">
    <property type="entry name" value="RICIN B LECTIN DOMAIN-CONTAINING PROTEIN"/>
    <property type="match status" value="1"/>
</dbReference>
<keyword evidence="3" id="KW-1185">Reference proteome</keyword>
<feature type="region of interest" description="Disordered" evidence="1">
    <location>
        <begin position="36"/>
        <end position="56"/>
    </location>
</feature>
<dbReference type="EMBL" id="SDEE01000539">
    <property type="protein sequence ID" value="RXW15560.1"/>
    <property type="molecule type" value="Genomic_DNA"/>
</dbReference>
<comment type="caution">
    <text evidence="2">The sequence shown here is derived from an EMBL/GenBank/DDBJ whole genome shotgun (WGS) entry which is preliminary data.</text>
</comment>
<protein>
    <submittedName>
        <fullName evidence="2">Uncharacterized protein</fullName>
    </submittedName>
</protein>
<name>A0A4Q2D7R6_9AGAR</name>
<evidence type="ECO:0000313" key="2">
    <source>
        <dbReference type="EMBL" id="RXW15560.1"/>
    </source>
</evidence>
<dbReference type="Proteomes" id="UP000290288">
    <property type="component" value="Unassembled WGS sequence"/>
</dbReference>
<dbReference type="OrthoDB" id="3928002at2759"/>
<accession>A0A4Q2D7R6</accession>
<organism evidence="2 3">
    <name type="scientific">Candolleomyces aberdarensis</name>
    <dbReference type="NCBI Taxonomy" id="2316362"/>
    <lineage>
        <taxon>Eukaryota</taxon>
        <taxon>Fungi</taxon>
        <taxon>Dikarya</taxon>
        <taxon>Basidiomycota</taxon>
        <taxon>Agaricomycotina</taxon>
        <taxon>Agaricomycetes</taxon>
        <taxon>Agaricomycetidae</taxon>
        <taxon>Agaricales</taxon>
        <taxon>Agaricineae</taxon>
        <taxon>Psathyrellaceae</taxon>
        <taxon>Candolleomyces</taxon>
    </lineage>
</organism>
<dbReference type="PANTHER" id="PTHR38049:SF1">
    <property type="entry name" value="PROTEIN KINASE DOMAIN-CONTAINING PROTEIN"/>
    <property type="match status" value="1"/>
</dbReference>
<reference evidence="2 3" key="1">
    <citation type="submission" date="2019-01" db="EMBL/GenBank/DDBJ databases">
        <title>Draft genome sequence of Psathyrella aberdarensis IHI B618.</title>
        <authorList>
            <person name="Buettner E."/>
            <person name="Kellner H."/>
        </authorList>
    </citation>
    <scope>NUCLEOTIDE SEQUENCE [LARGE SCALE GENOMIC DNA]</scope>
    <source>
        <strain evidence="2 3">IHI B618</strain>
    </source>
</reference>
<evidence type="ECO:0000256" key="1">
    <source>
        <dbReference type="SAM" id="MobiDB-lite"/>
    </source>
</evidence>
<feature type="compositionally biased region" description="Gly residues" evidence="1">
    <location>
        <begin position="41"/>
        <end position="50"/>
    </location>
</feature>
<gene>
    <name evidence="2" type="ORF">EST38_g10299</name>
</gene>
<sequence>MDVIGIIGVAAGSVAIPLAAVSTSTSVVGISQGVSAQQRGGASGGGGGGAEPEKDDPRLAKFNIVVECTDSSSSAKHLVHNKIVVLREKKLYLDAADQGYRIFPDGHAFSGFYLEYPGGNKPLALVSTISRDPPELNWIYADRKGLHLTYGNKSASINNIHGPWDWTPTQEGVMLEDWEGFVAVEESPGVFYVAYDQNDDHLASMGVKGRVVEINLRRVLEPKKA</sequence>